<dbReference type="PANTHER" id="PTHR43277">
    <property type="entry name" value="ARGININE DECARBOXYLASE"/>
    <property type="match status" value="1"/>
</dbReference>
<keyword evidence="8" id="KW-0032">Aminotransferase</keyword>
<dbReference type="GO" id="GO:0016831">
    <property type="term" value="F:carboxy-lyase activity"/>
    <property type="evidence" value="ECO:0007669"/>
    <property type="project" value="UniProtKB-KW"/>
</dbReference>
<comment type="caution">
    <text evidence="8">The sequence shown here is derived from an EMBL/GenBank/DDBJ whole genome shotgun (WGS) entry which is preliminary data.</text>
</comment>
<evidence type="ECO:0000313" key="8">
    <source>
        <dbReference type="EMBL" id="MSR94002.1"/>
    </source>
</evidence>
<gene>
    <name evidence="8" type="ORF">FYJ34_06970</name>
</gene>
<comment type="similarity">
    <text evidence="2">Belongs to the Orn/Lys/Arg decarboxylase class-I family.</text>
</comment>
<feature type="domain" description="Orn/Lys/Arg decarboxylases family 1 pyridoxal-P attachment site" evidence="6">
    <location>
        <begin position="4"/>
        <end position="295"/>
    </location>
</feature>
<protein>
    <submittedName>
        <fullName evidence="8">Aminotransferase class I/II-fold pyridoxal phosphate-dependent enzyme</fullName>
    </submittedName>
</protein>
<dbReference type="InterPro" id="IPR000310">
    <property type="entry name" value="Orn/Lys/Arg_deCO2ase_major_dom"/>
</dbReference>
<keyword evidence="8" id="KW-0808">Transferase</keyword>
<keyword evidence="5" id="KW-0456">Lyase</keyword>
<dbReference type="Pfam" id="PF01276">
    <property type="entry name" value="OKR_DC_1"/>
    <property type="match status" value="1"/>
</dbReference>
<organism evidence="8 9">
    <name type="scientific">Suipraeoptans intestinalis</name>
    <dbReference type="NCBI Taxonomy" id="2606628"/>
    <lineage>
        <taxon>Bacteria</taxon>
        <taxon>Bacillati</taxon>
        <taxon>Bacillota</taxon>
        <taxon>Clostridia</taxon>
        <taxon>Lachnospirales</taxon>
        <taxon>Lachnospiraceae</taxon>
        <taxon>Suipraeoptans</taxon>
    </lineage>
</organism>
<name>A0A6N7V499_9FIRM</name>
<evidence type="ECO:0000256" key="5">
    <source>
        <dbReference type="ARBA" id="ARBA00023239"/>
    </source>
</evidence>
<dbReference type="Gene3D" id="3.40.640.10">
    <property type="entry name" value="Type I PLP-dependent aspartate aminotransferase-like (Major domain)"/>
    <property type="match status" value="1"/>
</dbReference>
<dbReference type="InterPro" id="IPR008286">
    <property type="entry name" value="Prn/Lys/Arg_de-COase_C"/>
</dbReference>
<dbReference type="Pfam" id="PF03711">
    <property type="entry name" value="OKR_DC_1_C"/>
    <property type="match status" value="1"/>
</dbReference>
<evidence type="ECO:0000313" key="9">
    <source>
        <dbReference type="Proteomes" id="UP000434409"/>
    </source>
</evidence>
<dbReference type="Proteomes" id="UP000434409">
    <property type="component" value="Unassembled WGS sequence"/>
</dbReference>
<dbReference type="EMBL" id="VULY01000018">
    <property type="protein sequence ID" value="MSR94002.1"/>
    <property type="molecule type" value="Genomic_DNA"/>
</dbReference>
<dbReference type="InterPro" id="IPR015421">
    <property type="entry name" value="PyrdxlP-dep_Trfase_major"/>
</dbReference>
<comment type="cofactor">
    <cofactor evidence="1">
        <name>pyridoxal 5'-phosphate</name>
        <dbReference type="ChEBI" id="CHEBI:597326"/>
    </cofactor>
</comment>
<keyword evidence="9" id="KW-1185">Reference proteome</keyword>
<dbReference type="AlphaFoldDB" id="A0A6N7V499"/>
<proteinExistence type="inferred from homology"/>
<evidence type="ECO:0000256" key="2">
    <source>
        <dbReference type="ARBA" id="ARBA00010671"/>
    </source>
</evidence>
<dbReference type="SUPFAM" id="SSF53383">
    <property type="entry name" value="PLP-dependent transferases"/>
    <property type="match status" value="1"/>
</dbReference>
<keyword evidence="3" id="KW-0210">Decarboxylase</keyword>
<evidence type="ECO:0000256" key="3">
    <source>
        <dbReference type="ARBA" id="ARBA00022793"/>
    </source>
</evidence>
<dbReference type="RefSeq" id="WP_154477297.1">
    <property type="nucleotide sequence ID" value="NZ_VULY01000018.1"/>
</dbReference>
<evidence type="ECO:0000259" key="6">
    <source>
        <dbReference type="Pfam" id="PF01276"/>
    </source>
</evidence>
<dbReference type="Gene3D" id="3.90.105.10">
    <property type="entry name" value="Molybdopterin biosynthesis moea protein, domain 2"/>
    <property type="match status" value="1"/>
</dbReference>
<evidence type="ECO:0000256" key="4">
    <source>
        <dbReference type="ARBA" id="ARBA00022898"/>
    </source>
</evidence>
<dbReference type="InterPro" id="IPR015424">
    <property type="entry name" value="PyrdxlP-dep_Trfase"/>
</dbReference>
<evidence type="ECO:0000256" key="1">
    <source>
        <dbReference type="ARBA" id="ARBA00001933"/>
    </source>
</evidence>
<sequence>MKTLFERLQEYGESDYYGFHMPGHKRNPVIPGMESMFRMDITEIEGFDDLHHPEGILRESQERAAKLFGAEETCFLVNGSTAGILASLLGAFQEGDKVLVARNCHKSVYNGIYLGKLRPVYLYPEVDPDTGLNKGIREAEVRRALEVDPKIRGIVLVSPTYDGVVSEIDRIALAAREKGVPLIVDEAHGAHFGFHPYFPASANEKGADIVIHSLHKTLPALTQTALLHFNGDRVDRERVKGYLSMLQTSSPSYLFLTSIGQCIDLLEREKEELFCSYVDRLKRFRESFHAYRSVKLLETGCYDPSKAVIRVEGWTGKQVSDWLRKKHHLEMEMAAGTYVLAMTSVADNDTGFARLEAALKELEKEGPKKAEAKEAKALEALLSGGGRSSIREYDSFEVETQRKARGARRIRIEESGGRVSLEYAYLYPPGVPLLVPGEKITKESIAVLQYYKELGYAIHGLREEERIEVLGNGKDILCDGKEFIG</sequence>
<dbReference type="InterPro" id="IPR052357">
    <property type="entry name" value="Orn_Lys_Arg_decarboxylase-I"/>
</dbReference>
<keyword evidence="4" id="KW-0663">Pyridoxal phosphate</keyword>
<accession>A0A6N7V499</accession>
<evidence type="ECO:0000259" key="7">
    <source>
        <dbReference type="Pfam" id="PF03711"/>
    </source>
</evidence>
<feature type="domain" description="Orn/Lys/Arg decarboxylase C-terminal" evidence="7">
    <location>
        <begin position="405"/>
        <end position="454"/>
    </location>
</feature>
<reference evidence="8 9" key="1">
    <citation type="submission" date="2019-08" db="EMBL/GenBank/DDBJ databases">
        <title>In-depth cultivation of the pig gut microbiome towards novel bacterial diversity and tailored functional studies.</title>
        <authorList>
            <person name="Wylensek D."/>
            <person name="Hitch T.C.A."/>
            <person name="Clavel T."/>
        </authorList>
    </citation>
    <scope>NUCLEOTIDE SEQUENCE [LARGE SCALE GENOMIC DNA]</scope>
    <source>
        <strain evidence="8 9">68-1-5</strain>
    </source>
</reference>
<dbReference type="PANTHER" id="PTHR43277:SF4">
    <property type="entry name" value="ARGININE DECARBOXYLASE"/>
    <property type="match status" value="1"/>
</dbReference>
<dbReference type="GO" id="GO:0008483">
    <property type="term" value="F:transaminase activity"/>
    <property type="evidence" value="ECO:0007669"/>
    <property type="project" value="UniProtKB-KW"/>
</dbReference>